<dbReference type="SUPFAM" id="SSF52540">
    <property type="entry name" value="P-loop containing nucleoside triphosphate hydrolases"/>
    <property type="match status" value="2"/>
</dbReference>
<feature type="domain" description="ABC transporter" evidence="4">
    <location>
        <begin position="8"/>
        <end position="258"/>
    </location>
</feature>
<dbReference type="CDD" id="cd03221">
    <property type="entry name" value="ABCF_EF-3"/>
    <property type="match status" value="2"/>
</dbReference>
<dbReference type="Pfam" id="PF00005">
    <property type="entry name" value="ABC_tran"/>
    <property type="match status" value="2"/>
</dbReference>
<dbReference type="InterPro" id="IPR003439">
    <property type="entry name" value="ABC_transporter-like_ATP-bd"/>
</dbReference>
<dbReference type="PANTHER" id="PTHR19211">
    <property type="entry name" value="ATP-BINDING TRANSPORT PROTEIN-RELATED"/>
    <property type="match status" value="1"/>
</dbReference>
<dbReference type="Pfam" id="PF12848">
    <property type="entry name" value="ABC_tran_Xtn"/>
    <property type="match status" value="1"/>
</dbReference>
<dbReference type="Proteomes" id="UP001595386">
    <property type="component" value="Unassembled WGS sequence"/>
</dbReference>
<reference evidence="6" key="1">
    <citation type="journal article" date="2019" name="Int. J. Syst. Evol. Microbiol.">
        <title>The Global Catalogue of Microorganisms (GCM) 10K type strain sequencing project: providing services to taxonomists for standard genome sequencing and annotation.</title>
        <authorList>
            <consortium name="The Broad Institute Genomics Platform"/>
            <consortium name="The Broad Institute Genome Sequencing Center for Infectious Disease"/>
            <person name="Wu L."/>
            <person name="Ma J."/>
        </authorList>
    </citation>
    <scope>NUCLEOTIDE SEQUENCE [LARGE SCALE GENOMIC DNA]</scope>
    <source>
        <strain evidence="6">KCTC 52660</strain>
    </source>
</reference>
<evidence type="ECO:0000313" key="5">
    <source>
        <dbReference type="EMBL" id="MFC2991547.1"/>
    </source>
</evidence>
<dbReference type="InterPro" id="IPR027417">
    <property type="entry name" value="P-loop_NTPase"/>
</dbReference>
<comment type="caution">
    <text evidence="5">The sequence shown here is derived from an EMBL/GenBank/DDBJ whole genome shotgun (WGS) entry which is preliminary data.</text>
</comment>
<dbReference type="SMART" id="SM00382">
    <property type="entry name" value="AAA"/>
    <property type="match status" value="2"/>
</dbReference>
<evidence type="ECO:0000313" key="6">
    <source>
        <dbReference type="Proteomes" id="UP001595386"/>
    </source>
</evidence>
<keyword evidence="2" id="KW-0547">Nucleotide-binding</keyword>
<evidence type="ECO:0000259" key="4">
    <source>
        <dbReference type="PROSITE" id="PS50893"/>
    </source>
</evidence>
<name>A0ABV7B273_9GAMM</name>
<evidence type="ECO:0000256" key="3">
    <source>
        <dbReference type="ARBA" id="ARBA00022840"/>
    </source>
</evidence>
<dbReference type="RefSeq" id="WP_379756296.1">
    <property type="nucleotide sequence ID" value="NZ_JBHRSQ010000008.1"/>
</dbReference>
<evidence type="ECO:0000256" key="2">
    <source>
        <dbReference type="ARBA" id="ARBA00022741"/>
    </source>
</evidence>
<evidence type="ECO:0000256" key="1">
    <source>
        <dbReference type="ARBA" id="ARBA00022737"/>
    </source>
</evidence>
<sequence length="536" mass="58691">MNRALSLISTANITMQFGAKPLFENVSIKFGNGHRYGLIGANGCGKSTFMKILGGDLEPSGGQVMVDSGARLGKLRQDQFAYEQERVIDTVIMGNAELSQVAAERERIYSLPEMSEADGMAVADLEVRFAELDGYTAEARAGELLLGLGIPLEQHTGPMSEVAPGWKLRVLLAQALFSDPDVLLLDEPTNHLDINTIRWLEGMLTALNSTMIIISHDRHFLNSVCTHMADLDYGEIRLFPGNYDDYMTAATAARERQHADNAKKKAQIADLQAFVSRFSANASKAKQATSRARQIDKIKLEEIKPSSRVSPFIRFDQARKIHRNAVNVEGLTQGYPGEAPLLERFGMTVEAGERIAIIGPNGIGKTTLLRTLAGELPPLAGSVKWTDSADLGIYAQDHADDFANDATLFEWMAQWTTGGEQVVRGALGRMLFSSDDIGKSVKVISGGEQGRMLFGKLILTRPNVLLMDEPTNHLDMESIEALNLALEHYPGTLIFVSHDREFVGSLATRILDMSETGITDFSGSYDDYLRSMGLSG</sequence>
<feature type="domain" description="ABC transporter" evidence="4">
    <location>
        <begin position="326"/>
        <end position="534"/>
    </location>
</feature>
<organism evidence="5 6">
    <name type="scientific">Halomonas tibetensis</name>
    <dbReference type="NCBI Taxonomy" id="2259590"/>
    <lineage>
        <taxon>Bacteria</taxon>
        <taxon>Pseudomonadati</taxon>
        <taxon>Pseudomonadota</taxon>
        <taxon>Gammaproteobacteria</taxon>
        <taxon>Oceanospirillales</taxon>
        <taxon>Halomonadaceae</taxon>
        <taxon>Halomonas</taxon>
    </lineage>
</organism>
<keyword evidence="6" id="KW-1185">Reference proteome</keyword>
<keyword evidence="1" id="KW-0677">Repeat</keyword>
<dbReference type="EMBL" id="JBHRSQ010000008">
    <property type="protein sequence ID" value="MFC2991547.1"/>
    <property type="molecule type" value="Genomic_DNA"/>
</dbReference>
<dbReference type="PANTHER" id="PTHR19211:SF96">
    <property type="entry name" value="ATP-BINDING PROTEIN YBIT-RELATED"/>
    <property type="match status" value="1"/>
</dbReference>
<gene>
    <name evidence="5" type="ORF">ACFODV_05840</name>
</gene>
<dbReference type="Gene3D" id="3.40.50.300">
    <property type="entry name" value="P-loop containing nucleotide triphosphate hydrolases"/>
    <property type="match status" value="2"/>
</dbReference>
<protein>
    <submittedName>
        <fullName evidence="5">ABC-F family ATPase</fullName>
    </submittedName>
</protein>
<dbReference type="InterPro" id="IPR050611">
    <property type="entry name" value="ABCF"/>
</dbReference>
<keyword evidence="3" id="KW-0067">ATP-binding</keyword>
<dbReference type="InterPro" id="IPR003593">
    <property type="entry name" value="AAA+_ATPase"/>
</dbReference>
<dbReference type="NCBIfam" id="NF011646">
    <property type="entry name" value="PRK15064.1"/>
    <property type="match status" value="1"/>
</dbReference>
<dbReference type="InterPro" id="IPR032781">
    <property type="entry name" value="ABC_tran_Xtn"/>
</dbReference>
<dbReference type="PROSITE" id="PS50893">
    <property type="entry name" value="ABC_TRANSPORTER_2"/>
    <property type="match status" value="2"/>
</dbReference>
<accession>A0ABV7B273</accession>
<proteinExistence type="predicted"/>